<dbReference type="InterPro" id="IPR027417">
    <property type="entry name" value="P-loop_NTPase"/>
</dbReference>
<keyword evidence="8" id="KW-0472">Membrane</keyword>
<dbReference type="CDD" id="cd03225">
    <property type="entry name" value="ABC_cobalt_CbiO_domain1"/>
    <property type="match status" value="1"/>
</dbReference>
<dbReference type="OrthoDB" id="9784332at2"/>
<evidence type="ECO:0000256" key="8">
    <source>
        <dbReference type="ARBA" id="ARBA00023136"/>
    </source>
</evidence>
<dbReference type="AlphaFoldDB" id="A0A2I0QQG6"/>
<reference evidence="10 11" key="1">
    <citation type="submission" date="2017-06" db="EMBL/GenBank/DDBJ databases">
        <title>the draft geome sequence of Illustriluteabacillus marina B3227.</title>
        <authorList>
            <person name="He R.-H."/>
            <person name="Du Z.-J."/>
        </authorList>
    </citation>
    <scope>NUCLEOTIDE SEQUENCE [LARGE SCALE GENOMIC DNA]</scope>
    <source>
        <strain evidence="10 11">B3227</strain>
    </source>
</reference>
<comment type="similarity">
    <text evidence="2">Belongs to the ABC transporter superfamily.</text>
</comment>
<dbReference type="Proteomes" id="UP000243524">
    <property type="component" value="Unassembled WGS sequence"/>
</dbReference>
<dbReference type="PANTHER" id="PTHR43553">
    <property type="entry name" value="HEAVY METAL TRANSPORTER"/>
    <property type="match status" value="1"/>
</dbReference>
<evidence type="ECO:0000259" key="9">
    <source>
        <dbReference type="PROSITE" id="PS50893"/>
    </source>
</evidence>
<keyword evidence="6" id="KW-0067">ATP-binding</keyword>
<dbReference type="InterPro" id="IPR050095">
    <property type="entry name" value="ECF_ABC_transporter_ATP-bd"/>
</dbReference>
<dbReference type="InterPro" id="IPR015856">
    <property type="entry name" value="ABC_transpr_CbiO/EcfA_su"/>
</dbReference>
<sequence>MIKFNNVSFRYDDKADNVIDSFNLDIQQGEWVALVGHNGSGKSTIAKLMNGLLMPDEGEISINEAPLNDDTVWEVRKRVGMVFQNPENQFVGTTVVDDVAFGLENRGISRKVMQERIENSLKEVRMEGFENHEPHRLSGGQKQRVAIASVIATLPEVLVFDEATAMLDPVGKVDIFNKMQEIRSERELTMVSITHDLNEAVLADRVVALNQGEIWFDGEPREFLKRHDEFEEYGLQPPLFTRISNTMKDQGLLIDQEPISIDELVEILWTSHSNK</sequence>
<keyword evidence="3" id="KW-0813">Transport</keyword>
<gene>
    <name evidence="10" type="ORF">CEY16_14505</name>
</gene>
<keyword evidence="7" id="KW-1278">Translocase</keyword>
<dbReference type="FunFam" id="3.40.50.300:FF:000224">
    <property type="entry name" value="Energy-coupling factor transporter ATP-binding protein EcfA"/>
    <property type="match status" value="1"/>
</dbReference>
<evidence type="ECO:0000256" key="6">
    <source>
        <dbReference type="ARBA" id="ARBA00022840"/>
    </source>
</evidence>
<dbReference type="InterPro" id="IPR030947">
    <property type="entry name" value="EcfA_1"/>
</dbReference>
<dbReference type="GO" id="GO:0016887">
    <property type="term" value="F:ATP hydrolysis activity"/>
    <property type="evidence" value="ECO:0007669"/>
    <property type="project" value="InterPro"/>
</dbReference>
<evidence type="ECO:0000313" key="10">
    <source>
        <dbReference type="EMBL" id="PKR76567.1"/>
    </source>
</evidence>
<dbReference type="RefSeq" id="WP_101332781.1">
    <property type="nucleotide sequence ID" value="NZ_PJNH01000005.1"/>
</dbReference>
<dbReference type="InterPro" id="IPR003439">
    <property type="entry name" value="ABC_transporter-like_ATP-bd"/>
</dbReference>
<evidence type="ECO:0000256" key="5">
    <source>
        <dbReference type="ARBA" id="ARBA00022741"/>
    </source>
</evidence>
<evidence type="ECO:0000313" key="11">
    <source>
        <dbReference type="Proteomes" id="UP000243524"/>
    </source>
</evidence>
<dbReference type="PROSITE" id="PS00211">
    <property type="entry name" value="ABC_TRANSPORTER_1"/>
    <property type="match status" value="1"/>
</dbReference>
<keyword evidence="11" id="KW-1185">Reference proteome</keyword>
<evidence type="ECO:0000256" key="2">
    <source>
        <dbReference type="ARBA" id="ARBA00005417"/>
    </source>
</evidence>
<dbReference type="InterPro" id="IPR017871">
    <property type="entry name" value="ABC_transporter-like_CS"/>
</dbReference>
<evidence type="ECO:0000256" key="4">
    <source>
        <dbReference type="ARBA" id="ARBA00022475"/>
    </source>
</evidence>
<evidence type="ECO:0000256" key="3">
    <source>
        <dbReference type="ARBA" id="ARBA00022448"/>
    </source>
</evidence>
<dbReference type="PANTHER" id="PTHR43553:SF24">
    <property type="entry name" value="ENERGY-COUPLING FACTOR TRANSPORTER ATP-BINDING PROTEIN ECFA1"/>
    <property type="match status" value="1"/>
</dbReference>
<name>A0A2I0QQG6_9BACI</name>
<feature type="domain" description="ABC transporter" evidence="9">
    <location>
        <begin position="2"/>
        <end position="236"/>
    </location>
</feature>
<dbReference type="EMBL" id="PJNH01000005">
    <property type="protein sequence ID" value="PKR76567.1"/>
    <property type="molecule type" value="Genomic_DNA"/>
</dbReference>
<comment type="subcellular location">
    <subcellularLocation>
        <location evidence="1">Cell membrane</location>
        <topology evidence="1">Peripheral membrane protein</topology>
    </subcellularLocation>
</comment>
<organism evidence="10 11">
    <name type="scientific">Halalkalibacillus sediminis</name>
    <dbReference type="NCBI Taxonomy" id="2018042"/>
    <lineage>
        <taxon>Bacteria</taxon>
        <taxon>Bacillati</taxon>
        <taxon>Bacillota</taxon>
        <taxon>Bacilli</taxon>
        <taxon>Bacillales</taxon>
        <taxon>Bacillaceae</taxon>
        <taxon>Halalkalibacillus</taxon>
    </lineage>
</organism>
<dbReference type="NCBIfam" id="NF010167">
    <property type="entry name" value="PRK13648.1"/>
    <property type="match status" value="1"/>
</dbReference>
<accession>A0A2I0QQG6</accession>
<dbReference type="SUPFAM" id="SSF52540">
    <property type="entry name" value="P-loop containing nucleoside triphosphate hydrolases"/>
    <property type="match status" value="1"/>
</dbReference>
<dbReference type="PROSITE" id="PS50893">
    <property type="entry name" value="ABC_TRANSPORTER_2"/>
    <property type="match status" value="1"/>
</dbReference>
<keyword evidence="4" id="KW-1003">Cell membrane</keyword>
<dbReference type="InterPro" id="IPR003593">
    <property type="entry name" value="AAA+_ATPase"/>
</dbReference>
<dbReference type="NCBIfam" id="TIGR04520">
    <property type="entry name" value="ECF_ATPase_1"/>
    <property type="match status" value="1"/>
</dbReference>
<dbReference type="GO" id="GO:0015087">
    <property type="term" value="F:cobalt ion transmembrane transporter activity"/>
    <property type="evidence" value="ECO:0007669"/>
    <property type="project" value="UniProtKB-ARBA"/>
</dbReference>
<evidence type="ECO:0000256" key="7">
    <source>
        <dbReference type="ARBA" id="ARBA00022967"/>
    </source>
</evidence>
<dbReference type="SMART" id="SM00382">
    <property type="entry name" value="AAA"/>
    <property type="match status" value="1"/>
</dbReference>
<dbReference type="GO" id="GO:0042626">
    <property type="term" value="F:ATPase-coupled transmembrane transporter activity"/>
    <property type="evidence" value="ECO:0007669"/>
    <property type="project" value="TreeGrafter"/>
</dbReference>
<dbReference type="GO" id="GO:0005524">
    <property type="term" value="F:ATP binding"/>
    <property type="evidence" value="ECO:0007669"/>
    <property type="project" value="UniProtKB-KW"/>
</dbReference>
<dbReference type="Gene3D" id="3.40.50.300">
    <property type="entry name" value="P-loop containing nucleotide triphosphate hydrolases"/>
    <property type="match status" value="1"/>
</dbReference>
<keyword evidence="5" id="KW-0547">Nucleotide-binding</keyword>
<dbReference type="GO" id="GO:0043190">
    <property type="term" value="C:ATP-binding cassette (ABC) transporter complex"/>
    <property type="evidence" value="ECO:0007669"/>
    <property type="project" value="TreeGrafter"/>
</dbReference>
<proteinExistence type="inferred from homology"/>
<protein>
    <submittedName>
        <fullName evidence="10">Energy-coupling factor transporter ATPase</fullName>
    </submittedName>
</protein>
<evidence type="ECO:0000256" key="1">
    <source>
        <dbReference type="ARBA" id="ARBA00004202"/>
    </source>
</evidence>
<comment type="caution">
    <text evidence="10">The sequence shown here is derived from an EMBL/GenBank/DDBJ whole genome shotgun (WGS) entry which is preliminary data.</text>
</comment>
<dbReference type="Pfam" id="PF00005">
    <property type="entry name" value="ABC_tran"/>
    <property type="match status" value="1"/>
</dbReference>